<dbReference type="Proteomes" id="UP000229897">
    <property type="component" value="Chromosome"/>
</dbReference>
<protein>
    <submittedName>
        <fullName evidence="2">Uncharacterized protein</fullName>
    </submittedName>
</protein>
<dbReference type="EMBL" id="CP024608">
    <property type="protein sequence ID" value="ATQ74383.1"/>
    <property type="molecule type" value="Genomic_DNA"/>
</dbReference>
<accession>A0A2D2DHC9</accession>
<reference evidence="2" key="1">
    <citation type="submission" date="2017-10" db="EMBL/GenBank/DDBJ databases">
        <title>Massilia psychrophilum sp. nov., a novel purple-pigmented bacterium isolated from Tianshan glacier, Xinjiang Municipality, China.</title>
        <authorList>
            <person name="Wang H."/>
        </authorList>
    </citation>
    <scope>NUCLEOTIDE SEQUENCE [LARGE SCALE GENOMIC DNA]</scope>
    <source>
        <strain evidence="2">B2</strain>
    </source>
</reference>
<evidence type="ECO:0000256" key="1">
    <source>
        <dbReference type="SAM" id="MobiDB-lite"/>
    </source>
</evidence>
<name>A0A2D2DHC9_9BURK</name>
<organism evidence="2 3">
    <name type="scientific">Massilia violaceinigra</name>
    <dbReference type="NCBI Taxonomy" id="2045208"/>
    <lineage>
        <taxon>Bacteria</taxon>
        <taxon>Pseudomonadati</taxon>
        <taxon>Pseudomonadota</taxon>
        <taxon>Betaproteobacteria</taxon>
        <taxon>Burkholderiales</taxon>
        <taxon>Oxalobacteraceae</taxon>
        <taxon>Telluria group</taxon>
        <taxon>Massilia</taxon>
    </lineage>
</organism>
<feature type="region of interest" description="Disordered" evidence="1">
    <location>
        <begin position="1"/>
        <end position="24"/>
    </location>
</feature>
<proteinExistence type="predicted"/>
<dbReference type="OrthoDB" id="9031517at2"/>
<dbReference type="AlphaFoldDB" id="A0A2D2DHC9"/>
<evidence type="ECO:0000313" key="3">
    <source>
        <dbReference type="Proteomes" id="UP000229897"/>
    </source>
</evidence>
<evidence type="ECO:0000313" key="2">
    <source>
        <dbReference type="EMBL" id="ATQ74383.1"/>
    </source>
</evidence>
<gene>
    <name evidence="2" type="ORF">CR152_07580</name>
</gene>
<keyword evidence="3" id="KW-1185">Reference proteome</keyword>
<dbReference type="KEGG" id="mass:CR152_07580"/>
<sequence>MGKRSKRLPASSPGFRWQPGTGPDPQALARMAQAAPKPSVLMGEAWFMSGDRKMYDYLRTTAVEQLTDSQINETLWDIASGTSSFGHMNEWDDWFAYLLPRLIEIKQAPAQRPIIEMLATAFFIHYPVRIHDWTYDEVLQTLGQVIMGPSRWRDGRLILDHVFNGPPARPRETWGWWDVCSDLSVSLFFCLKYLDPRDIKGWVDSIFAIDDPHWRAQILLWLGLTRKIWDTGSAFPADLGDRSPQARWSESFLLDDRLAAPLITEENRCAFKEALRPLLALHLDDWRQSIAQVDYLEIEALPSIIDMDDL</sequence>
<dbReference type="RefSeq" id="WP_099874366.1">
    <property type="nucleotide sequence ID" value="NZ_CP024608.1"/>
</dbReference>